<dbReference type="PANTHER" id="PTHR43606:SF1">
    <property type="entry name" value="PHOD-LIKE PHOSPHATASE METALLOPHOSPHATASE DOMAIN-CONTAINING PROTEIN"/>
    <property type="match status" value="1"/>
</dbReference>
<dbReference type="PROSITE" id="PS51318">
    <property type="entry name" value="TAT"/>
    <property type="match status" value="1"/>
</dbReference>
<dbReference type="InterPro" id="IPR029052">
    <property type="entry name" value="Metallo-depent_PP-like"/>
</dbReference>
<reference evidence="5" key="1">
    <citation type="submission" date="2015-11" db="EMBL/GenBank/DDBJ databases">
        <authorList>
            <person name="Varghese N."/>
        </authorList>
    </citation>
    <scope>NUCLEOTIDE SEQUENCE [LARGE SCALE GENOMIC DNA]</scope>
    <source>
        <strain evidence="5">DSM 45899</strain>
    </source>
</reference>
<dbReference type="Pfam" id="PF09423">
    <property type="entry name" value="PhoD"/>
    <property type="match status" value="1"/>
</dbReference>
<feature type="region of interest" description="Disordered" evidence="1">
    <location>
        <begin position="60"/>
        <end position="87"/>
    </location>
</feature>
<dbReference type="InterPro" id="IPR038607">
    <property type="entry name" value="PhoD-like_sf"/>
</dbReference>
<dbReference type="Proteomes" id="UP000198802">
    <property type="component" value="Unassembled WGS sequence"/>
</dbReference>
<dbReference type="RefSeq" id="WP_091274171.1">
    <property type="nucleotide sequence ID" value="NZ_FAOZ01000005.1"/>
</dbReference>
<feature type="region of interest" description="Disordered" evidence="1">
    <location>
        <begin position="1"/>
        <end position="21"/>
    </location>
</feature>
<accession>A0A0S4QIZ4</accession>
<proteinExistence type="predicted"/>
<evidence type="ECO:0000313" key="5">
    <source>
        <dbReference type="Proteomes" id="UP000198802"/>
    </source>
</evidence>
<organism evidence="4 5">
    <name type="scientific">Parafrankia irregularis</name>
    <dbReference type="NCBI Taxonomy" id="795642"/>
    <lineage>
        <taxon>Bacteria</taxon>
        <taxon>Bacillati</taxon>
        <taxon>Actinomycetota</taxon>
        <taxon>Actinomycetes</taxon>
        <taxon>Frankiales</taxon>
        <taxon>Frankiaceae</taxon>
        <taxon>Parafrankia</taxon>
    </lineage>
</organism>
<feature type="compositionally biased region" description="Low complexity" evidence="1">
    <location>
        <begin position="60"/>
        <end position="74"/>
    </location>
</feature>
<sequence length="559" mass="59630">MTAPDHRTPATDAGETGGAIEAGSLGSAAIGRRALLRGGAVIATAGTMGLAGGLGSPAAWAGSGSASGSGSTPGQVLGGRPTFTSGIQSGEVTARSGVIWARSDRPALMTVEVSGTESFRSARTVGVTRLTDATDRTGIVAVDGLPPGSEVFYRVKLTAADDPRRGGETLVGRFRTAPARARDVSLVWTGDVAGQGWGINPDLGGMKIFETMRRTSPDFAICSGDFVYSDGPLAETVTLADGTVWRNLVIDEKRKVAETLAEYRGNFRYNFLDANLKAFNREVPWLFQWDDHETTNNWYPGEVLTTDTRYTEKRVDVLAARAKQAMYEYTPLLQGRGDPNGRIYRKISYGPLLDVFVLDMRSYKNANPDGQNDPAGAAILGATQRDWLIDGLKKSKATWKVIANDLPIGLLVPDGTAIEGVAQGAAGAPLGREVEIAQILSSIRRNKVRNTVWFTADVHYTAAHHYHPDRAAFRDFDPFWEFVAGPANAGTFGPNTLDSTFGPEQVFVKAPPAGQSNLPPSAGLQFFGRLAIDGRSRALTAQLVDVAGNVLWSKGLQAG</sequence>
<name>A0A0S4QIZ4_9ACTN</name>
<dbReference type="InterPro" id="IPR052900">
    <property type="entry name" value="Phospholipid_Metab_Enz"/>
</dbReference>
<dbReference type="PANTHER" id="PTHR43606">
    <property type="entry name" value="PHOSPHATASE, PUTATIVE (AFU_ORTHOLOGUE AFUA_6G08710)-RELATED"/>
    <property type="match status" value="1"/>
</dbReference>
<dbReference type="Gene3D" id="3.60.21.70">
    <property type="entry name" value="PhoD-like phosphatase"/>
    <property type="match status" value="1"/>
</dbReference>
<evidence type="ECO:0000256" key="1">
    <source>
        <dbReference type="SAM" id="MobiDB-lite"/>
    </source>
</evidence>
<dbReference type="AlphaFoldDB" id="A0A0S4QIZ4"/>
<dbReference type="EMBL" id="FAOZ01000005">
    <property type="protein sequence ID" value="CUU55527.1"/>
    <property type="molecule type" value="Genomic_DNA"/>
</dbReference>
<dbReference type="InterPro" id="IPR032093">
    <property type="entry name" value="PhoD_N"/>
</dbReference>
<evidence type="ECO:0000313" key="4">
    <source>
        <dbReference type="EMBL" id="CUU55527.1"/>
    </source>
</evidence>
<evidence type="ECO:0000259" key="3">
    <source>
        <dbReference type="Pfam" id="PF16655"/>
    </source>
</evidence>
<dbReference type="InterPro" id="IPR018946">
    <property type="entry name" value="PhoD-like_MPP"/>
</dbReference>
<gene>
    <name evidence="4" type="ORF">Ga0074812_105179</name>
</gene>
<dbReference type="InterPro" id="IPR006311">
    <property type="entry name" value="TAT_signal"/>
</dbReference>
<protein>
    <submittedName>
        <fullName evidence="4">Alkaline phosphatase D</fullName>
    </submittedName>
</protein>
<dbReference type="Gene3D" id="2.60.40.380">
    <property type="entry name" value="Purple acid phosphatase-like, N-terminal"/>
    <property type="match status" value="1"/>
</dbReference>
<dbReference type="Pfam" id="PF16655">
    <property type="entry name" value="PhoD_N"/>
    <property type="match status" value="1"/>
</dbReference>
<feature type="domain" description="PhoD-like phosphatase metallophosphatase" evidence="2">
    <location>
        <begin position="192"/>
        <end position="543"/>
    </location>
</feature>
<feature type="domain" description="Phospholipase D N-terminal" evidence="3">
    <location>
        <begin position="86"/>
        <end position="176"/>
    </location>
</feature>
<dbReference type="SUPFAM" id="SSF56300">
    <property type="entry name" value="Metallo-dependent phosphatases"/>
    <property type="match status" value="1"/>
</dbReference>
<keyword evidence="5" id="KW-1185">Reference proteome</keyword>
<evidence type="ECO:0000259" key="2">
    <source>
        <dbReference type="Pfam" id="PF09423"/>
    </source>
</evidence>